<dbReference type="InterPro" id="IPR029455">
    <property type="entry name" value="GHL15"/>
</dbReference>
<evidence type="ECO:0008006" key="3">
    <source>
        <dbReference type="Google" id="ProtNLM"/>
    </source>
</evidence>
<gene>
    <name evidence="1" type="ORF">GHK86_05705</name>
</gene>
<evidence type="ECO:0000313" key="1">
    <source>
        <dbReference type="EMBL" id="MST32219.1"/>
    </source>
</evidence>
<dbReference type="InterPro" id="IPR013785">
    <property type="entry name" value="Aldolase_TIM"/>
</dbReference>
<proteinExistence type="predicted"/>
<evidence type="ECO:0000313" key="2">
    <source>
        <dbReference type="Proteomes" id="UP000437736"/>
    </source>
</evidence>
<reference evidence="1 2" key="1">
    <citation type="submission" date="2019-11" db="EMBL/GenBank/DDBJ databases">
        <title>Acidiferrimicrobium australis gen. nov., sp. nov., an acidophilic and obligately heterotrophic, member of the Actinobacteria that catalyses dissimilatory oxido- reduction of iron isolated from metal-rich acidic water in Chile.</title>
        <authorList>
            <person name="Gonzalez D."/>
            <person name="Huber K."/>
            <person name="Hedrich S."/>
            <person name="Rojas-Villalobos C."/>
            <person name="Quatrini R."/>
            <person name="Dinamarca M.A."/>
            <person name="Schwarz A."/>
            <person name="Canales C."/>
            <person name="Nancucheo I."/>
        </authorList>
    </citation>
    <scope>NUCLEOTIDE SEQUENCE [LARGE SCALE GENOMIC DNA]</scope>
    <source>
        <strain evidence="1 2">USS-CCA1</strain>
    </source>
</reference>
<name>A0ABW9QQW6_9ACTN</name>
<protein>
    <recommendedName>
        <fullName evidence="3">Glycosyl hydrolase-like family 15 (GHL15) protein</fullName>
    </recommendedName>
</protein>
<dbReference type="Gene3D" id="3.20.20.70">
    <property type="entry name" value="Aldolase class I"/>
    <property type="match status" value="1"/>
</dbReference>
<comment type="caution">
    <text evidence="1">The sequence shown here is derived from an EMBL/GenBank/DDBJ whole genome shotgun (WGS) entry which is preliminary data.</text>
</comment>
<sequence>MVTTHGGGALHRGAWLRYGGLPISDAEIEFAVEHYAVAVLQPWETAALERLKAARPDMTVLCYKCLSSSRSYEPGPIHTSGVSHVEAEESGEHWFAHRLDEVSRIEWATYPGHWQMAVWEEEYRQRWCDNVADELETTAWDGVMADNDVYDDYYGLRPPIEGQRSMADVRAALDRLVSEAGERLGAIGKLLVPNIAESRREPGRWARHSAYGGGFEEVWLAYGPDDYFDPETALAQTSEARGPGVAIMRVASDGTDGHPNFLYGLATLWIFGNRATSVLSATAHDGYNSTPFIPELDADLGQPAGDPSQRGNGWSRMFTGGWAGVNLNSGRRRKVTYSLPAGLVDVHGKPAPPRITLDPHRGAVFVRP</sequence>
<organism evidence="1 2">
    <name type="scientific">Acidiferrimicrobium australe</name>
    <dbReference type="NCBI Taxonomy" id="2664430"/>
    <lineage>
        <taxon>Bacteria</taxon>
        <taxon>Bacillati</taxon>
        <taxon>Actinomycetota</taxon>
        <taxon>Acidimicrobiia</taxon>
        <taxon>Acidimicrobiales</taxon>
        <taxon>Acidimicrobiaceae</taxon>
        <taxon>Acidiferrimicrobium</taxon>
    </lineage>
</organism>
<keyword evidence="2" id="KW-1185">Reference proteome</keyword>
<accession>A0ABW9QQW6</accession>
<dbReference type="Proteomes" id="UP000437736">
    <property type="component" value="Unassembled WGS sequence"/>
</dbReference>
<dbReference type="Pfam" id="PF14885">
    <property type="entry name" value="GHL15"/>
    <property type="match status" value="1"/>
</dbReference>
<dbReference type="EMBL" id="WJHE01000248">
    <property type="protein sequence ID" value="MST32219.1"/>
    <property type="molecule type" value="Genomic_DNA"/>
</dbReference>